<feature type="transmembrane region" description="Helical" evidence="1">
    <location>
        <begin position="38"/>
        <end position="60"/>
    </location>
</feature>
<reference evidence="2 3" key="1">
    <citation type="submission" date="2012-09" db="EMBL/GenBank/DDBJ databases">
        <title>The Genome Sequence of Actinobaculum massiliae ACS-171-V-COL2.</title>
        <authorList>
            <consortium name="The Broad Institute Genome Sequencing Platform"/>
            <person name="Earl A."/>
            <person name="Ward D."/>
            <person name="Feldgarden M."/>
            <person name="Gevers D."/>
            <person name="Saerens B."/>
            <person name="Vaneechoutte M."/>
            <person name="Walker B."/>
            <person name="Young S.K."/>
            <person name="Zeng Q."/>
            <person name="Gargeya S."/>
            <person name="Fitzgerald M."/>
            <person name="Haas B."/>
            <person name="Abouelleil A."/>
            <person name="Alvarado L."/>
            <person name="Arachchi H.M."/>
            <person name="Berlin A."/>
            <person name="Chapman S.B."/>
            <person name="Goldberg J."/>
            <person name="Griggs A."/>
            <person name="Gujja S."/>
            <person name="Hansen M."/>
            <person name="Howarth C."/>
            <person name="Imamovic A."/>
            <person name="Larimer J."/>
            <person name="McCowen C."/>
            <person name="Montmayeur A."/>
            <person name="Murphy C."/>
            <person name="Neiman D."/>
            <person name="Pearson M."/>
            <person name="Priest M."/>
            <person name="Roberts A."/>
            <person name="Saif S."/>
            <person name="Shea T."/>
            <person name="Sisk P."/>
            <person name="Sykes S."/>
            <person name="Wortman J."/>
            <person name="Nusbaum C."/>
            <person name="Birren B."/>
        </authorList>
    </citation>
    <scope>NUCLEOTIDE SEQUENCE [LARGE SCALE GENOMIC DNA]</scope>
    <source>
        <strain evidence="3">ACS-171-V-Col2</strain>
    </source>
</reference>
<gene>
    <name evidence="2" type="ORF">HMPREF9233_01327</name>
</gene>
<dbReference type="STRING" id="202789.GCA_001457435_00783"/>
<comment type="caution">
    <text evidence="2">The sequence shown here is derived from an EMBL/GenBank/DDBJ whole genome shotgun (WGS) entry which is preliminary data.</text>
</comment>
<proteinExistence type="predicted"/>
<dbReference type="RefSeq" id="WP_007001533.1">
    <property type="nucleotide sequence ID" value="NZ_JH992955.1"/>
</dbReference>
<sequence>MSDDIENSVEPSAVAPRADVRLARTGFLSRFSLLDLRFWIAVMFVIFGAMLAVYGAWFVTEEDLAKAAGLNLNLWTGLAMVVMGLLFGARAAFKDHGEDDVM</sequence>
<protein>
    <submittedName>
        <fullName evidence="2">Uncharacterized protein</fullName>
    </submittedName>
</protein>
<keyword evidence="1" id="KW-0472">Membrane</keyword>
<organism evidence="2 3">
    <name type="scientific">Actinobaculum massiliense ACS-171-V-Col2</name>
    <dbReference type="NCBI Taxonomy" id="883066"/>
    <lineage>
        <taxon>Bacteria</taxon>
        <taxon>Bacillati</taxon>
        <taxon>Actinomycetota</taxon>
        <taxon>Actinomycetes</taxon>
        <taxon>Actinomycetales</taxon>
        <taxon>Actinomycetaceae</taxon>
        <taxon>Actinobaculum</taxon>
    </lineage>
</organism>
<keyword evidence="1" id="KW-1133">Transmembrane helix</keyword>
<feature type="transmembrane region" description="Helical" evidence="1">
    <location>
        <begin position="72"/>
        <end position="93"/>
    </location>
</feature>
<dbReference type="HOGENOM" id="CLU_2271364_0_0_11"/>
<dbReference type="Proteomes" id="UP000009888">
    <property type="component" value="Unassembled WGS sequence"/>
</dbReference>
<dbReference type="PATRIC" id="fig|883066.3.peg.1389"/>
<evidence type="ECO:0000313" key="2">
    <source>
        <dbReference type="EMBL" id="EKU94873.1"/>
    </source>
</evidence>
<dbReference type="EMBL" id="AGWL01000007">
    <property type="protein sequence ID" value="EKU94873.1"/>
    <property type="molecule type" value="Genomic_DNA"/>
</dbReference>
<name>K9EDZ9_9ACTO</name>
<evidence type="ECO:0000256" key="1">
    <source>
        <dbReference type="SAM" id="Phobius"/>
    </source>
</evidence>
<accession>K9EDZ9</accession>
<evidence type="ECO:0000313" key="3">
    <source>
        <dbReference type="Proteomes" id="UP000009888"/>
    </source>
</evidence>
<keyword evidence="1" id="KW-0812">Transmembrane</keyword>
<dbReference type="AlphaFoldDB" id="K9EDZ9"/>
<keyword evidence="3" id="KW-1185">Reference proteome</keyword>